<dbReference type="GO" id="GO:0005524">
    <property type="term" value="F:ATP binding"/>
    <property type="evidence" value="ECO:0007669"/>
    <property type="project" value="UniProtKB-KW"/>
</dbReference>
<dbReference type="AlphaFoldDB" id="A0A9P0DJ76"/>
<accession>A0A9P0DJ76</accession>
<keyword evidence="3" id="KW-0067">ATP-binding</keyword>
<sequence length="776" mass="87199">MSAQKQKKTTSPWTLCEKCSVSLLYKDKEAHITDCPPDVNEPIYNFIKKGVLYGTVDQKCNEDVKNLSTRERDNLVFLSESVIRLCSLAIGDWVSVKSLNGSSQVAKIVWPTTEKTLTSVLFTKNGLDLSLFSINQKVIVSKLSSEPRKASCVTLVTLNGPKSLEFSSELYNRISKSHESRILSLGNQIGSMFYGKLLRFEIKSIEVTEASNNQNDLNTNFDRLCIEQPDEVFEVTSHTKWKLYRDQEDFEKNTREEQLTSLAGIEEELSEIRGLMYTCLNKSKISFLYQTKAVLLFGNSGTGKTTIAQTLAQESKANIVTISPPDLFSKNTVSPEENIREMFNNAFQHAPSVIILDEIDVLCPSRSNRLSETEKRVVSTLLLLFDELATNKHQCIFLIATTNKPDNVDPSFRRCGRLDREIEIPTPSPHNRRLILDKLLEKIPNVLSEDDNKDISLNTHGFVGADLVSLCSRAGLHAIKRGAAEVNLEDFKFAMKMVRPSAMREVQIEVPNVKWSDIGGQENLKLILRQAVEWPLKYSDSFLRLGVTPPKGVLMFGPPGCSKTMIAKALATESGLNFLSIKGPELFSKWVGESERAVREVFRKARQVAPSIIFFDEIDALGGERSSNSSTSVQERVLAQLLTELDGVTPLGDVTILAATNRPDRIDKALLRPGRLDRIVYVPLPDKQTRRDIFRIKFEKMPILNVSIEDLVENTESYSGAEVNAVCHEAAMMALEENLESQHVEGRHFEKALKLITPRTPSSLIKLYEDYLQNKI</sequence>
<reference evidence="5" key="2">
    <citation type="submission" date="2022-10" db="EMBL/GenBank/DDBJ databases">
        <authorList>
            <consortium name="ENA_rothamsted_submissions"/>
            <consortium name="culmorum"/>
            <person name="King R."/>
        </authorList>
    </citation>
    <scope>NUCLEOTIDE SEQUENCE</scope>
</reference>
<feature type="domain" description="AAA+ ATPase" evidence="4">
    <location>
        <begin position="549"/>
        <end position="686"/>
    </location>
</feature>
<dbReference type="SUPFAM" id="SSF52540">
    <property type="entry name" value="P-loop containing nucleoside triphosphate hydrolases"/>
    <property type="match status" value="2"/>
</dbReference>
<dbReference type="CDD" id="cd19511">
    <property type="entry name" value="RecA-like_CDC48_r2-like"/>
    <property type="match status" value="1"/>
</dbReference>
<evidence type="ECO:0000313" key="6">
    <source>
        <dbReference type="Proteomes" id="UP001153737"/>
    </source>
</evidence>
<dbReference type="GO" id="GO:0016887">
    <property type="term" value="F:ATP hydrolysis activity"/>
    <property type="evidence" value="ECO:0007669"/>
    <property type="project" value="InterPro"/>
</dbReference>
<dbReference type="OrthoDB" id="27435at2759"/>
<dbReference type="PANTHER" id="PTHR23077">
    <property type="entry name" value="AAA-FAMILY ATPASE"/>
    <property type="match status" value="1"/>
</dbReference>
<evidence type="ECO:0000256" key="3">
    <source>
        <dbReference type="ARBA" id="ARBA00022840"/>
    </source>
</evidence>
<dbReference type="Gene3D" id="1.10.8.60">
    <property type="match status" value="2"/>
</dbReference>
<protein>
    <recommendedName>
        <fullName evidence="4">AAA+ ATPase domain-containing protein</fullName>
    </recommendedName>
</protein>
<dbReference type="Pfam" id="PF00004">
    <property type="entry name" value="AAA"/>
    <property type="match status" value="2"/>
</dbReference>
<dbReference type="FunFam" id="1.10.8.60:FF:000069">
    <property type="entry name" value="spermatogenesis-associated protein 5 isoform X1"/>
    <property type="match status" value="1"/>
</dbReference>
<dbReference type="PROSITE" id="PS00674">
    <property type="entry name" value="AAA"/>
    <property type="match status" value="2"/>
</dbReference>
<dbReference type="InterPro" id="IPR003959">
    <property type="entry name" value="ATPase_AAA_core"/>
</dbReference>
<dbReference type="PANTHER" id="PTHR23077:SF27">
    <property type="entry name" value="ATPASE FAMILY GENE 2 PROTEIN HOMOLOG A"/>
    <property type="match status" value="1"/>
</dbReference>
<gene>
    <name evidence="5" type="ORF">PHAECO_LOCUS7293</name>
</gene>
<dbReference type="InterPro" id="IPR003960">
    <property type="entry name" value="ATPase_AAA_CS"/>
</dbReference>
<dbReference type="InterPro" id="IPR041569">
    <property type="entry name" value="AAA_lid_3"/>
</dbReference>
<keyword evidence="6" id="KW-1185">Reference proteome</keyword>
<dbReference type="InterPro" id="IPR003593">
    <property type="entry name" value="AAA+_ATPase"/>
</dbReference>
<evidence type="ECO:0000256" key="1">
    <source>
        <dbReference type="ARBA" id="ARBA00022737"/>
    </source>
</evidence>
<feature type="domain" description="AAA+ ATPase" evidence="4">
    <location>
        <begin position="290"/>
        <end position="428"/>
    </location>
</feature>
<name>A0A9P0DJ76_PHACE</name>
<keyword evidence="2" id="KW-0547">Nucleotide-binding</keyword>
<evidence type="ECO:0000259" key="4">
    <source>
        <dbReference type="SMART" id="SM00382"/>
    </source>
</evidence>
<dbReference type="FunFam" id="3.40.50.300:FF:000018">
    <property type="entry name" value="Cell division control 48"/>
    <property type="match status" value="1"/>
</dbReference>
<dbReference type="EMBL" id="OU896709">
    <property type="protein sequence ID" value="CAH1159359.1"/>
    <property type="molecule type" value="Genomic_DNA"/>
</dbReference>
<dbReference type="SMART" id="SM00382">
    <property type="entry name" value="AAA"/>
    <property type="match status" value="2"/>
</dbReference>
<dbReference type="InterPro" id="IPR050168">
    <property type="entry name" value="AAA_ATPase_domain"/>
</dbReference>
<dbReference type="Gene3D" id="3.40.50.300">
    <property type="entry name" value="P-loop containing nucleotide triphosphate hydrolases"/>
    <property type="match status" value="2"/>
</dbReference>
<dbReference type="Proteomes" id="UP001153737">
    <property type="component" value="Chromosome 3"/>
</dbReference>
<dbReference type="InterPro" id="IPR027417">
    <property type="entry name" value="P-loop_NTPase"/>
</dbReference>
<proteinExistence type="predicted"/>
<organism evidence="5 6">
    <name type="scientific">Phaedon cochleariae</name>
    <name type="common">Mustard beetle</name>
    <dbReference type="NCBI Taxonomy" id="80249"/>
    <lineage>
        <taxon>Eukaryota</taxon>
        <taxon>Metazoa</taxon>
        <taxon>Ecdysozoa</taxon>
        <taxon>Arthropoda</taxon>
        <taxon>Hexapoda</taxon>
        <taxon>Insecta</taxon>
        <taxon>Pterygota</taxon>
        <taxon>Neoptera</taxon>
        <taxon>Endopterygota</taxon>
        <taxon>Coleoptera</taxon>
        <taxon>Polyphaga</taxon>
        <taxon>Cucujiformia</taxon>
        <taxon>Chrysomeloidea</taxon>
        <taxon>Chrysomelidae</taxon>
        <taxon>Chrysomelinae</taxon>
        <taxon>Chrysomelini</taxon>
        <taxon>Phaedon</taxon>
    </lineage>
</organism>
<evidence type="ECO:0000313" key="5">
    <source>
        <dbReference type="EMBL" id="CAH1159359.1"/>
    </source>
</evidence>
<keyword evidence="1" id="KW-0677">Repeat</keyword>
<evidence type="ECO:0000256" key="2">
    <source>
        <dbReference type="ARBA" id="ARBA00022741"/>
    </source>
</evidence>
<dbReference type="Pfam" id="PF17862">
    <property type="entry name" value="AAA_lid_3"/>
    <property type="match status" value="2"/>
</dbReference>
<reference evidence="5" key="1">
    <citation type="submission" date="2022-01" db="EMBL/GenBank/DDBJ databases">
        <authorList>
            <person name="King R."/>
        </authorList>
    </citation>
    <scope>NUCLEOTIDE SEQUENCE</scope>
</reference>
<dbReference type="GO" id="GO:0005737">
    <property type="term" value="C:cytoplasm"/>
    <property type="evidence" value="ECO:0007669"/>
    <property type="project" value="TreeGrafter"/>
</dbReference>